<gene>
    <name evidence="3" type="ORF">DWY65_13705</name>
</gene>
<dbReference type="Pfam" id="PF13476">
    <property type="entry name" value="AAA_23"/>
    <property type="match status" value="1"/>
</dbReference>
<proteinExistence type="predicted"/>
<evidence type="ECO:0000313" key="3">
    <source>
        <dbReference type="EMBL" id="RGR10455.1"/>
    </source>
</evidence>
<evidence type="ECO:0000313" key="4">
    <source>
        <dbReference type="Proteomes" id="UP000283310"/>
    </source>
</evidence>
<dbReference type="SUPFAM" id="SSF89550">
    <property type="entry name" value="PHP domain-like"/>
    <property type="match status" value="1"/>
</dbReference>
<keyword evidence="1" id="KW-0175">Coiled coil</keyword>
<dbReference type="SUPFAM" id="SSF52540">
    <property type="entry name" value="P-loop containing nucleoside triphosphate hydrolases"/>
    <property type="match status" value="1"/>
</dbReference>
<dbReference type="InterPro" id="IPR016195">
    <property type="entry name" value="Pol/histidinol_Pase-like"/>
</dbReference>
<dbReference type="Proteomes" id="UP000283310">
    <property type="component" value="Unassembled WGS sequence"/>
</dbReference>
<dbReference type="InterPro" id="IPR038729">
    <property type="entry name" value="Rad50/SbcC_AAA"/>
</dbReference>
<dbReference type="EMBL" id="QRTW01000030">
    <property type="protein sequence ID" value="RGR10455.1"/>
    <property type="molecule type" value="Genomic_DNA"/>
</dbReference>
<evidence type="ECO:0000259" key="2">
    <source>
        <dbReference type="Pfam" id="PF13476"/>
    </source>
</evidence>
<comment type="caution">
    <text evidence="3">The sequence shown here is derived from an EMBL/GenBank/DDBJ whole genome shotgun (WGS) entry which is preliminary data.</text>
</comment>
<accession>A0A412DFP6</accession>
<dbReference type="AlphaFoldDB" id="A0A412DFP6"/>
<dbReference type="InterPro" id="IPR054787">
    <property type="entry name" value="TrlF_ATPase"/>
</dbReference>
<dbReference type="NCBIfam" id="NF045780">
    <property type="entry name" value="TrlF_fam_ATP"/>
    <property type="match status" value="1"/>
</dbReference>
<feature type="domain" description="Rad50/SbcC-type AAA" evidence="2">
    <location>
        <begin position="326"/>
        <end position="523"/>
    </location>
</feature>
<evidence type="ECO:0000256" key="1">
    <source>
        <dbReference type="SAM" id="Coils"/>
    </source>
</evidence>
<organism evidence="3 4">
    <name type="scientific">Bacteroides stercoris</name>
    <dbReference type="NCBI Taxonomy" id="46506"/>
    <lineage>
        <taxon>Bacteria</taxon>
        <taxon>Pseudomonadati</taxon>
        <taxon>Bacteroidota</taxon>
        <taxon>Bacteroidia</taxon>
        <taxon>Bacteroidales</taxon>
        <taxon>Bacteroidaceae</taxon>
        <taxon>Bacteroides</taxon>
    </lineage>
</organism>
<dbReference type="InterPro" id="IPR027417">
    <property type="entry name" value="P-loop_NTPase"/>
</dbReference>
<sequence length="892" mass="102397">MAKYPKGSEWRIWDLHIHTPGTSKNDQYGNDEAAWDAYITKLEENTNVAVLGITDYFSIDNYLYLKQKQVAGRLIGKTLLPNIELRITPVTQQETPINIHVIFNPELPTEVIEREFLRCLKFSYGGSEYSCLKSDLIALGKAFRNDDSIDDEYARKEGIRQFNVNFQDLKQIIEKQVLKNQIIVAVSNSNKDGNSGIQHSSMEATRMEIYRMSDMIFSGNPNDVRFFLGQGALDTNRIVATYGSIKPCVTGSDAHILDKVNVFPNNRITWIKADPTFEGLKQIVYEPEGRVCIQKDNPAFDIEKCPFTRIYIPARTNVFENETDISFAPQELPLNSNLVSIIGGRGTGKSVLINYIAAAFHKQTQSENFNLNSDVIISRQASILEEAKDFKVSDNPNVPFMYIAQSQIKDLVQNKDKFSRNIRETIGVTDEYNISQDFLSRAEVAINEYFRITKIINANNTTPQEKRDNINKEIKKYSDFIANITSEQNKKKLESYKNRVGKLNQFNSWIAALQQLVSNIDKFTVETNENISAWNELFKPQKVDIPLIDSSNTVKYIKDNLIPRVITAREKVQKEIIDTKNEFKDYKGDLATLLSNVSVYQNKVSELSQQIETLGIEETKYRAITSETFKKLGIEIKGSIESYSDLIEQKWNEFKGHDIAIDPKKKELLDLILQEDLNVSVDIHFDSTKMYNLLLEKLDGRSYNEEKIRKILEIETLDNFYDFILQTTDHNIFNTEIKNDLRGRLLELFFKKYTQFISHDVNVTLAGKSITKLSFGQQGTIYLRLQIAANMFSETIIYDQPEDDLDNSFITKELISIFKTIKKYRQIIIVSHNANLVVNSDSEQVIIAQNEDGQLKYMSGALEDPDINNEVCQILEGGKNAFEKRERKYRIN</sequence>
<feature type="coiled-coil region" evidence="1">
    <location>
        <begin position="569"/>
        <end position="610"/>
    </location>
</feature>
<name>A0A412DFP6_BACSE</name>
<reference evidence="3 4" key="1">
    <citation type="submission" date="2018-08" db="EMBL/GenBank/DDBJ databases">
        <title>A genome reference for cultivated species of the human gut microbiota.</title>
        <authorList>
            <person name="Zou Y."/>
            <person name="Xue W."/>
            <person name="Luo G."/>
        </authorList>
    </citation>
    <scope>NUCLEOTIDE SEQUENCE [LARGE SCALE GENOMIC DNA]</scope>
    <source>
        <strain evidence="3 4">AF26-20BH</strain>
    </source>
</reference>
<dbReference type="Gene3D" id="3.40.50.300">
    <property type="entry name" value="P-loop containing nucleotide triphosphate hydrolases"/>
    <property type="match status" value="2"/>
</dbReference>
<protein>
    <recommendedName>
        <fullName evidence="2">Rad50/SbcC-type AAA domain-containing protein</fullName>
    </recommendedName>
</protein>
<dbReference type="RefSeq" id="WP_117904531.1">
    <property type="nucleotide sequence ID" value="NZ_JADNPL010000015.1"/>
</dbReference>